<dbReference type="EMBL" id="CP029288">
    <property type="protein sequence ID" value="AWR98124.1"/>
    <property type="molecule type" value="Genomic_DNA"/>
</dbReference>
<keyword evidence="2" id="KW-1185">Reference proteome</keyword>
<protein>
    <submittedName>
        <fullName evidence="1">Uncharacterized protein</fullName>
    </submittedName>
</protein>
<gene>
    <name evidence="1" type="ORF">DFR86_11650</name>
</gene>
<accession>A0A2U9IQ77</accession>
<dbReference type="AlphaFoldDB" id="A0A2U9IQ77"/>
<evidence type="ECO:0000313" key="1">
    <source>
        <dbReference type="EMBL" id="AWR98124.1"/>
    </source>
</evidence>
<sequence length="859" mass="98227">MEILKFTEAIKSAKQKSPQTFIFHSMSVGTLALAICEEINNVNGADIKRLEEIYNVDYRTLCYFAGFFHDWMKLFSEEKNGKIVFDKEILQKGIEIAKRTGLPIAESLINRIATFAEGELQSLDELPLWIAVKIADMLMISDIKGVTDVFKYANKPIYKDAIREMEKNYNIRLNYIKSSDRLFTLLASEDIVKKFLSRNVRFLISYKDGIIYLTSKENVKIGLKDIYDALRLTLHGEASSHINELAEDIEKCIRSEESEWLKVAINNDYSVFYKDGKPKQLNVFFPTLNKKCRFFDDIVGLLSPEDKIKVAEKVIRDLAFGENVSGEKVLIPHAVLAYFIEKFSRKDKDYIRRALGINKKFPYYIQEMGNNVTAYLEKLLEVLKSGYSSNGEPEDKTLLAFVKKSFEGNNLVDDLPPINETPKNYCIVCGMPIYDNPVSFGEFGALLKKGGKEIWIPREKGLEDIDAISKKWAICPICHYEAIKMKNEISPPYLIVSFYPGIPIDLMNMLDFDPSKIVDFNDRDNTLYDDIMHDRDFKKIFEDSGGSITNQGIPTTILRPDYLGSKIVISLDKLASTRKDTEMSTRITKSDLNKALRIAPLMSIVYLGAPIFISTNIYDFPILSKNITISSDINYGWMQAEDNLSTLLLLLSYRIKYYVFVEYFGKKKRKKLDGEEIENYLNSMVNEMDLFSSVDKSLAIVSLGVSIDESLGKRFTFFVPFLKYALEKVSHMGEALTKSLNTLAYYITKIVNDPKSSKYGVVGFLRDGRDVFFKLATASNKEDRITLATGTAITSLQNKYNIDEDTAKKLYFVIRDIFTNLYEIEEKTDMSLAISISDAIINTFYIFFLSYMEKGDKNE</sequence>
<dbReference type="Gene3D" id="1.10.3210.10">
    <property type="entry name" value="Hypothetical protein af1432"/>
    <property type="match status" value="1"/>
</dbReference>
<proteinExistence type="predicted"/>
<dbReference type="KEGG" id="asul:DFR86_11650"/>
<reference evidence="1 2" key="1">
    <citation type="submission" date="2018-05" db="EMBL/GenBank/DDBJ databases">
        <title>Complete Genome Sequences of Extremely Thermoacidophilic, Metal-Mobilizing Type-Strain Members of the Archaeal Family Sulfolobaceae: Acidianus brierleyi DSM-1651T, Acidianus sulfidivorans DSM-18786T, Metallosphaera hakonensis DSM-7519T, and Metallosphaera prunae DSM-10039T.</title>
        <authorList>
            <person name="Counts J.A."/>
            <person name="Kelly R.M."/>
        </authorList>
    </citation>
    <scope>NUCLEOTIDE SEQUENCE [LARGE SCALE GENOMIC DNA]</scope>
    <source>
        <strain evidence="1 2">JP7</strain>
    </source>
</reference>
<organism evidence="1 2">
    <name type="scientific">Acidianus sulfidivorans JP7</name>
    <dbReference type="NCBI Taxonomy" id="619593"/>
    <lineage>
        <taxon>Archaea</taxon>
        <taxon>Thermoproteota</taxon>
        <taxon>Thermoprotei</taxon>
        <taxon>Sulfolobales</taxon>
        <taxon>Sulfolobaceae</taxon>
        <taxon>Acidianus</taxon>
    </lineage>
</organism>
<name>A0A2U9IQ77_9CREN</name>
<evidence type="ECO:0000313" key="2">
    <source>
        <dbReference type="Proteomes" id="UP000248410"/>
    </source>
</evidence>
<dbReference type="Proteomes" id="UP000248410">
    <property type="component" value="Chromosome"/>
</dbReference>